<keyword evidence="2" id="KW-1185">Reference proteome</keyword>
<gene>
    <name evidence="1" type="ORF">ONZ43_g4147</name>
</gene>
<name>A0ACC2IR84_9PEZI</name>
<evidence type="ECO:0000313" key="1">
    <source>
        <dbReference type="EMBL" id="KAJ8117706.1"/>
    </source>
</evidence>
<protein>
    <submittedName>
        <fullName evidence="1">Uncharacterized protein</fullName>
    </submittedName>
</protein>
<sequence>MPAKPQWKVLAREQSPSASRPWRRPSVLNDPELDFELESQPATRLNTKYEANSYDDTQQEGDGFGDVGDDILIDEVASTTCSWQLCAEVAAPRHSIGKSIELVDDDILSCINIRALWFLALEDSLLYQPMGQCSPDEAVAVDPKQNS</sequence>
<evidence type="ECO:0000313" key="2">
    <source>
        <dbReference type="Proteomes" id="UP001153334"/>
    </source>
</evidence>
<reference evidence="1" key="1">
    <citation type="submission" date="2022-11" db="EMBL/GenBank/DDBJ databases">
        <title>Genome Sequence of Nemania bipapillata.</title>
        <authorList>
            <person name="Buettner E."/>
        </authorList>
    </citation>
    <scope>NUCLEOTIDE SEQUENCE</scope>
    <source>
        <strain evidence="1">CP14</strain>
    </source>
</reference>
<dbReference type="Proteomes" id="UP001153334">
    <property type="component" value="Unassembled WGS sequence"/>
</dbReference>
<organism evidence="1 2">
    <name type="scientific">Nemania bipapillata</name>
    <dbReference type="NCBI Taxonomy" id="110536"/>
    <lineage>
        <taxon>Eukaryota</taxon>
        <taxon>Fungi</taxon>
        <taxon>Dikarya</taxon>
        <taxon>Ascomycota</taxon>
        <taxon>Pezizomycotina</taxon>
        <taxon>Sordariomycetes</taxon>
        <taxon>Xylariomycetidae</taxon>
        <taxon>Xylariales</taxon>
        <taxon>Xylariaceae</taxon>
        <taxon>Nemania</taxon>
    </lineage>
</organism>
<proteinExistence type="predicted"/>
<comment type="caution">
    <text evidence="1">The sequence shown here is derived from an EMBL/GenBank/DDBJ whole genome shotgun (WGS) entry which is preliminary data.</text>
</comment>
<accession>A0ACC2IR84</accession>
<dbReference type="EMBL" id="JAPESX010001073">
    <property type="protein sequence ID" value="KAJ8117706.1"/>
    <property type="molecule type" value="Genomic_DNA"/>
</dbReference>